<organism evidence="2 3">
    <name type="scientific">Parathielavia appendiculata</name>
    <dbReference type="NCBI Taxonomy" id="2587402"/>
    <lineage>
        <taxon>Eukaryota</taxon>
        <taxon>Fungi</taxon>
        <taxon>Dikarya</taxon>
        <taxon>Ascomycota</taxon>
        <taxon>Pezizomycotina</taxon>
        <taxon>Sordariomycetes</taxon>
        <taxon>Sordariomycetidae</taxon>
        <taxon>Sordariales</taxon>
        <taxon>Chaetomiaceae</taxon>
        <taxon>Parathielavia</taxon>
    </lineage>
</organism>
<reference evidence="2" key="1">
    <citation type="journal article" date="2023" name="Mol. Phylogenet. Evol.">
        <title>Genome-scale phylogeny and comparative genomics of the fungal order Sordariales.</title>
        <authorList>
            <person name="Hensen N."/>
            <person name="Bonometti L."/>
            <person name="Westerberg I."/>
            <person name="Brannstrom I.O."/>
            <person name="Guillou S."/>
            <person name="Cros-Aarteil S."/>
            <person name="Calhoun S."/>
            <person name="Haridas S."/>
            <person name="Kuo A."/>
            <person name="Mondo S."/>
            <person name="Pangilinan J."/>
            <person name="Riley R."/>
            <person name="LaButti K."/>
            <person name="Andreopoulos B."/>
            <person name="Lipzen A."/>
            <person name="Chen C."/>
            <person name="Yan M."/>
            <person name="Daum C."/>
            <person name="Ng V."/>
            <person name="Clum A."/>
            <person name="Steindorff A."/>
            <person name="Ohm R.A."/>
            <person name="Martin F."/>
            <person name="Silar P."/>
            <person name="Natvig D.O."/>
            <person name="Lalanne C."/>
            <person name="Gautier V."/>
            <person name="Ament-Velasquez S.L."/>
            <person name="Kruys A."/>
            <person name="Hutchinson M.I."/>
            <person name="Powell A.J."/>
            <person name="Barry K."/>
            <person name="Miller A.N."/>
            <person name="Grigoriev I.V."/>
            <person name="Debuchy R."/>
            <person name="Gladieux P."/>
            <person name="Hiltunen Thoren M."/>
            <person name="Johannesson H."/>
        </authorList>
    </citation>
    <scope>NUCLEOTIDE SEQUENCE</scope>
    <source>
        <strain evidence="2">CBS 731.68</strain>
    </source>
</reference>
<comment type="caution">
    <text evidence="2">The sequence shown here is derived from an EMBL/GenBank/DDBJ whole genome shotgun (WGS) entry which is preliminary data.</text>
</comment>
<reference evidence="2" key="2">
    <citation type="submission" date="2023-05" db="EMBL/GenBank/DDBJ databases">
        <authorList>
            <consortium name="Lawrence Berkeley National Laboratory"/>
            <person name="Steindorff A."/>
            <person name="Hensen N."/>
            <person name="Bonometti L."/>
            <person name="Westerberg I."/>
            <person name="Brannstrom I.O."/>
            <person name="Guillou S."/>
            <person name="Cros-Aarteil S."/>
            <person name="Calhoun S."/>
            <person name="Haridas S."/>
            <person name="Kuo A."/>
            <person name="Mondo S."/>
            <person name="Pangilinan J."/>
            <person name="Riley R."/>
            <person name="Labutti K."/>
            <person name="Andreopoulos B."/>
            <person name="Lipzen A."/>
            <person name="Chen C."/>
            <person name="Yanf M."/>
            <person name="Daum C."/>
            <person name="Ng V."/>
            <person name="Clum A."/>
            <person name="Ohm R."/>
            <person name="Martin F."/>
            <person name="Silar P."/>
            <person name="Natvig D."/>
            <person name="Lalanne C."/>
            <person name="Gautier V."/>
            <person name="Ament-Velasquez S.L."/>
            <person name="Kruys A."/>
            <person name="Hutchinson M.I."/>
            <person name="Powell A.J."/>
            <person name="Barry K."/>
            <person name="Miller A.N."/>
            <person name="Grigoriev I.V."/>
            <person name="Debuchy R."/>
            <person name="Gladieux P."/>
            <person name="Thoren M.H."/>
            <person name="Johannesson H."/>
        </authorList>
    </citation>
    <scope>NUCLEOTIDE SEQUENCE</scope>
    <source>
        <strain evidence="2">CBS 731.68</strain>
    </source>
</reference>
<gene>
    <name evidence="2" type="ORF">N657DRAFT_295253</name>
</gene>
<name>A0AAN6U5D9_9PEZI</name>
<feature type="compositionally biased region" description="Basic residues" evidence="1">
    <location>
        <begin position="180"/>
        <end position="197"/>
    </location>
</feature>
<keyword evidence="3" id="KW-1185">Reference proteome</keyword>
<sequence>MAGWDGDCPSPADAGASCHAKPCAQTLCTIRIKPSRVSYEAMPSTRPGNIPARVAIFHSVSPVTRTFANTATPRHAGSPAFVQADILSNGALHPPFLATQFLQPLTPSQTLPHHSNCACSSPAQRPRRPFPSNAQHTLPTLPSSHSHPTTRTRAAPQRATTSNNRRWATASINRRWATASRRRRGVTTCRKGSRSRKRADRVCLRRVLLAWPAVAAWTFCSRQPNGKSNRYHERARWPSTKTYSG</sequence>
<dbReference type="RefSeq" id="XP_062649917.1">
    <property type="nucleotide sequence ID" value="XM_062786654.1"/>
</dbReference>
<accession>A0AAN6U5D9</accession>
<dbReference type="AlphaFoldDB" id="A0AAN6U5D9"/>
<dbReference type="EMBL" id="MU853225">
    <property type="protein sequence ID" value="KAK4126146.1"/>
    <property type="molecule type" value="Genomic_DNA"/>
</dbReference>
<evidence type="ECO:0000313" key="3">
    <source>
        <dbReference type="Proteomes" id="UP001302602"/>
    </source>
</evidence>
<feature type="compositionally biased region" description="Polar residues" evidence="1">
    <location>
        <begin position="132"/>
        <end position="147"/>
    </location>
</feature>
<proteinExistence type="predicted"/>
<feature type="compositionally biased region" description="Low complexity" evidence="1">
    <location>
        <begin position="149"/>
        <end position="161"/>
    </location>
</feature>
<feature type="region of interest" description="Disordered" evidence="1">
    <location>
        <begin position="223"/>
        <end position="245"/>
    </location>
</feature>
<evidence type="ECO:0000256" key="1">
    <source>
        <dbReference type="SAM" id="MobiDB-lite"/>
    </source>
</evidence>
<dbReference type="GeneID" id="87823422"/>
<feature type="compositionally biased region" description="Polar residues" evidence="1">
    <location>
        <begin position="162"/>
        <end position="172"/>
    </location>
</feature>
<dbReference type="Proteomes" id="UP001302602">
    <property type="component" value="Unassembled WGS sequence"/>
</dbReference>
<feature type="compositionally biased region" description="Polar residues" evidence="1">
    <location>
        <begin position="112"/>
        <end position="123"/>
    </location>
</feature>
<evidence type="ECO:0000313" key="2">
    <source>
        <dbReference type="EMBL" id="KAK4126146.1"/>
    </source>
</evidence>
<protein>
    <submittedName>
        <fullName evidence="2">Uncharacterized protein</fullName>
    </submittedName>
</protein>
<feature type="region of interest" description="Disordered" evidence="1">
    <location>
        <begin position="112"/>
        <end position="197"/>
    </location>
</feature>